<dbReference type="InterPro" id="IPR005158">
    <property type="entry name" value="BTAD"/>
</dbReference>
<dbReference type="SMART" id="SM00862">
    <property type="entry name" value="Trans_reg_C"/>
    <property type="match status" value="1"/>
</dbReference>
<dbReference type="InterPro" id="IPR036388">
    <property type="entry name" value="WH-like_DNA-bd_sf"/>
</dbReference>
<dbReference type="InterPro" id="IPR011990">
    <property type="entry name" value="TPR-like_helical_dom_sf"/>
</dbReference>
<dbReference type="SMART" id="SM01043">
    <property type="entry name" value="BTAD"/>
    <property type="match status" value="1"/>
</dbReference>
<evidence type="ECO:0000259" key="7">
    <source>
        <dbReference type="PROSITE" id="PS51755"/>
    </source>
</evidence>
<keyword evidence="2" id="KW-0805">Transcription regulation</keyword>
<dbReference type="Gene3D" id="3.40.50.300">
    <property type="entry name" value="P-loop containing nucleotide triphosphate hydrolases"/>
    <property type="match status" value="1"/>
</dbReference>
<dbReference type="AlphaFoldDB" id="A0A5M3W368"/>
<evidence type="ECO:0000256" key="5">
    <source>
        <dbReference type="PROSITE-ProRule" id="PRU00339"/>
    </source>
</evidence>
<keyword evidence="3 6" id="KW-0238">DNA-binding</keyword>
<name>A0A5M3W368_9ACTN</name>
<dbReference type="Pfam" id="PF03704">
    <property type="entry name" value="BTAD"/>
    <property type="match status" value="1"/>
</dbReference>
<evidence type="ECO:0000256" key="1">
    <source>
        <dbReference type="ARBA" id="ARBA00005820"/>
    </source>
</evidence>
<dbReference type="Gene3D" id="1.10.10.10">
    <property type="entry name" value="Winged helix-like DNA-binding domain superfamily/Winged helix DNA-binding domain"/>
    <property type="match status" value="1"/>
</dbReference>
<dbReference type="Proteomes" id="UP000334990">
    <property type="component" value="Unassembled WGS sequence"/>
</dbReference>
<dbReference type="Pfam" id="PF00486">
    <property type="entry name" value="Trans_reg_C"/>
    <property type="match status" value="1"/>
</dbReference>
<dbReference type="GO" id="GO:0006355">
    <property type="term" value="P:regulation of DNA-templated transcription"/>
    <property type="evidence" value="ECO:0007669"/>
    <property type="project" value="InterPro"/>
</dbReference>
<evidence type="ECO:0000313" key="9">
    <source>
        <dbReference type="Proteomes" id="UP000334990"/>
    </source>
</evidence>
<dbReference type="SUPFAM" id="SSF52540">
    <property type="entry name" value="P-loop containing nucleoside triphosphate hydrolases"/>
    <property type="match status" value="1"/>
</dbReference>
<comment type="caution">
    <text evidence="8">The sequence shown here is derived from an EMBL/GenBank/DDBJ whole genome shotgun (WGS) entry which is preliminary data.</text>
</comment>
<accession>A0A5M3W368</accession>
<dbReference type="SMART" id="SM00028">
    <property type="entry name" value="TPR"/>
    <property type="match status" value="6"/>
</dbReference>
<comment type="similarity">
    <text evidence="1">Belongs to the AfsR/DnrI/RedD regulatory family.</text>
</comment>
<dbReference type="PANTHER" id="PTHR35807:SF1">
    <property type="entry name" value="TRANSCRIPTIONAL REGULATOR REDD"/>
    <property type="match status" value="1"/>
</dbReference>
<reference evidence="8 9" key="1">
    <citation type="submission" date="2019-10" db="EMBL/GenBank/DDBJ databases">
        <title>Whole genome shotgun sequence of Acrocarpospora corrugata NBRC 13972.</title>
        <authorList>
            <person name="Ichikawa N."/>
            <person name="Kimura A."/>
            <person name="Kitahashi Y."/>
            <person name="Komaki H."/>
            <person name="Oguchi A."/>
        </authorList>
    </citation>
    <scope>NUCLEOTIDE SEQUENCE [LARGE SCALE GENOMIC DNA]</scope>
    <source>
        <strain evidence="8 9">NBRC 13972</strain>
    </source>
</reference>
<dbReference type="EMBL" id="BLAD01000065">
    <property type="protein sequence ID" value="GES03176.1"/>
    <property type="molecule type" value="Genomic_DNA"/>
</dbReference>
<dbReference type="PROSITE" id="PS50005">
    <property type="entry name" value="TPR"/>
    <property type="match status" value="1"/>
</dbReference>
<dbReference type="InterPro" id="IPR019734">
    <property type="entry name" value="TPR_rpt"/>
</dbReference>
<dbReference type="GO" id="GO:0003677">
    <property type="term" value="F:DNA binding"/>
    <property type="evidence" value="ECO:0007669"/>
    <property type="project" value="UniProtKB-UniRule"/>
</dbReference>
<keyword evidence="5" id="KW-0802">TPR repeat</keyword>
<dbReference type="InterPro" id="IPR001867">
    <property type="entry name" value="OmpR/PhoB-type_DNA-bd"/>
</dbReference>
<evidence type="ECO:0000256" key="4">
    <source>
        <dbReference type="ARBA" id="ARBA00023163"/>
    </source>
</evidence>
<feature type="repeat" description="TPR" evidence="5">
    <location>
        <begin position="866"/>
        <end position="899"/>
    </location>
</feature>
<dbReference type="GO" id="GO:0000160">
    <property type="term" value="P:phosphorelay signal transduction system"/>
    <property type="evidence" value="ECO:0007669"/>
    <property type="project" value="InterPro"/>
</dbReference>
<keyword evidence="9" id="KW-1185">Reference proteome</keyword>
<dbReference type="GO" id="GO:0043531">
    <property type="term" value="F:ADP binding"/>
    <property type="evidence" value="ECO:0007669"/>
    <property type="project" value="InterPro"/>
</dbReference>
<dbReference type="InterPro" id="IPR016032">
    <property type="entry name" value="Sig_transdc_resp-reg_C-effctor"/>
</dbReference>
<evidence type="ECO:0000256" key="2">
    <source>
        <dbReference type="ARBA" id="ARBA00023015"/>
    </source>
</evidence>
<evidence type="ECO:0000256" key="6">
    <source>
        <dbReference type="PROSITE-ProRule" id="PRU01091"/>
    </source>
</evidence>
<protein>
    <submittedName>
        <fullName evidence="8">SARP family transcriptional regulator</fullName>
    </submittedName>
</protein>
<evidence type="ECO:0000256" key="3">
    <source>
        <dbReference type="ARBA" id="ARBA00023125"/>
    </source>
</evidence>
<keyword evidence="4" id="KW-0804">Transcription</keyword>
<dbReference type="PRINTS" id="PR00364">
    <property type="entry name" value="DISEASERSIST"/>
</dbReference>
<dbReference type="InterPro" id="IPR027417">
    <property type="entry name" value="P-loop_NTPase"/>
</dbReference>
<dbReference type="SUPFAM" id="SSF48452">
    <property type="entry name" value="TPR-like"/>
    <property type="match status" value="2"/>
</dbReference>
<proteinExistence type="inferred from homology"/>
<feature type="DNA-binding region" description="OmpR/PhoB-type" evidence="6">
    <location>
        <begin position="1"/>
        <end position="91"/>
    </location>
</feature>
<feature type="domain" description="OmpR/PhoB-type" evidence="7">
    <location>
        <begin position="1"/>
        <end position="91"/>
    </location>
</feature>
<sequence>MLEFCVLGHLQVRRDGVPVTLGAEMWRRVLAVLLCRAGEVTPVEDLISALWHDDPPQSARKTVQLYVHRLRQALGDNERIVHRTAGYAVVLAPEELDTLRFSRLVAEGRAARQHGDLDRASVTLEQALGLWQGPAYAGFDDIPLINSEARHLEAQRVLTYEELVAVNLELGRHAELAVDLIETTQVHPYRERLRAYLMLALYRSGRQVEALEVYRRTRATLNAELGVEPGPMLRWVHEAILRDDETLATITSAGLNHITSGSAPEIRLPPELPMPPAQYKPASGLVPAQLPADLPEFIGRAASLRQLDALLPEDPAHQPVTLVLSAISGTAGVGKTAVAVHWAYRVRDRFSGGQLFVNLRGFGPSESVMSPAEAIRCLLDALGVANEQIPTDLDAQIGLYRSLLVGKRVLILLDNARDAEQVRPLLPGAPGCLVLVTSRNRLSGLVALEGAYPLIVDLLTESEAHEFIAARLGRDRVAGEREAVAEIITRCARLPLALSVVAARAATYPAFSLAALAKELREARGGLDVFADGDTATDVRAVFSWSYHALSTDAARLFRLLGLHPGPDIAVPAAASLAGISQKEVRTLLTELSRAHLINEVVLGRYTLHDLLRAYATEQAQLLEPADDQRAAIHRWLDHYLHTGHAAALLLHPHRQPITLAAAQIGVVAEELTDREQAMAWFTAEHPVLLALIDQAVNAGFDTHVWQLAWTMDTFFQRRGHWHDQVATHHAGLSAATRLADPIGEALACSGLGVVYTHLGEHDQAGMYLCRSLGLFTKLEDVAGQAHVHFHFGWLSEVRGQYQEALDHARQALDLYQATVHRYGQANSLNAVGWYRAQLGDYATASHYLLRALTLHQEIGDHSGEAASWDSLGYSYHHLGRYREAVTCYENALRLTRILGDRYYEADTLNHLGDTNHAAGAYDAARRDWQQAVDILHELGHSDADQIRAKLQQ</sequence>
<organism evidence="8 9">
    <name type="scientific">Acrocarpospora corrugata</name>
    <dbReference type="NCBI Taxonomy" id="35763"/>
    <lineage>
        <taxon>Bacteria</taxon>
        <taxon>Bacillati</taxon>
        <taxon>Actinomycetota</taxon>
        <taxon>Actinomycetes</taxon>
        <taxon>Streptosporangiales</taxon>
        <taxon>Streptosporangiaceae</taxon>
        <taxon>Acrocarpospora</taxon>
    </lineage>
</organism>
<dbReference type="Pfam" id="PF13424">
    <property type="entry name" value="TPR_12"/>
    <property type="match status" value="2"/>
</dbReference>
<dbReference type="PANTHER" id="PTHR35807">
    <property type="entry name" value="TRANSCRIPTIONAL REGULATOR REDD-RELATED"/>
    <property type="match status" value="1"/>
</dbReference>
<dbReference type="SUPFAM" id="SSF46894">
    <property type="entry name" value="C-terminal effector domain of the bipartite response regulators"/>
    <property type="match status" value="1"/>
</dbReference>
<dbReference type="PROSITE" id="PS51755">
    <property type="entry name" value="OMPR_PHOB"/>
    <property type="match status" value="1"/>
</dbReference>
<dbReference type="InterPro" id="IPR051677">
    <property type="entry name" value="AfsR-DnrI-RedD_regulator"/>
</dbReference>
<dbReference type="Gene3D" id="1.25.40.10">
    <property type="entry name" value="Tetratricopeptide repeat domain"/>
    <property type="match status" value="2"/>
</dbReference>
<dbReference type="RefSeq" id="WP_170317086.1">
    <property type="nucleotide sequence ID" value="NZ_BAAABN010000053.1"/>
</dbReference>
<evidence type="ECO:0000313" key="8">
    <source>
        <dbReference type="EMBL" id="GES03176.1"/>
    </source>
</evidence>
<dbReference type="CDD" id="cd15831">
    <property type="entry name" value="BTAD"/>
    <property type="match status" value="1"/>
</dbReference>
<gene>
    <name evidence="8" type="ORF">Acor_52420</name>
</gene>